<dbReference type="Pfam" id="PF15739">
    <property type="entry name" value="TSNAXIP1_N"/>
    <property type="match status" value="1"/>
</dbReference>
<evidence type="ECO:0000313" key="4">
    <source>
        <dbReference type="EMBL" id="KAK3553964.1"/>
    </source>
</evidence>
<dbReference type="Pfam" id="PF06951">
    <property type="entry name" value="PLA2G12"/>
    <property type="match status" value="1"/>
</dbReference>
<dbReference type="PANTHER" id="PTHR12824">
    <property type="entry name" value="GROUP XII SECRETORY PHOSPHOLIPASE A2 FAMILY MEMBER"/>
    <property type="match status" value="1"/>
</dbReference>
<organism evidence="4 5">
    <name type="scientific">Hemibagrus guttatus</name>
    <dbReference type="NCBI Taxonomy" id="175788"/>
    <lineage>
        <taxon>Eukaryota</taxon>
        <taxon>Metazoa</taxon>
        <taxon>Chordata</taxon>
        <taxon>Craniata</taxon>
        <taxon>Vertebrata</taxon>
        <taxon>Euteleostomi</taxon>
        <taxon>Actinopterygii</taxon>
        <taxon>Neopterygii</taxon>
        <taxon>Teleostei</taxon>
        <taxon>Ostariophysi</taxon>
        <taxon>Siluriformes</taxon>
        <taxon>Bagridae</taxon>
        <taxon>Hemibagrus</taxon>
    </lineage>
</organism>
<gene>
    <name evidence="4" type="ORF">QTP70_017459</name>
</gene>
<accession>A0AAE0RFE8</accession>
<dbReference type="GO" id="GO:0070328">
    <property type="term" value="P:triglyceride homeostasis"/>
    <property type="evidence" value="ECO:0007669"/>
    <property type="project" value="TreeGrafter"/>
</dbReference>
<keyword evidence="1 2" id="KW-0175">Coiled coil</keyword>
<dbReference type="GO" id="GO:0042632">
    <property type="term" value="P:cholesterol homeostasis"/>
    <property type="evidence" value="ECO:0007669"/>
    <property type="project" value="TreeGrafter"/>
</dbReference>
<dbReference type="InterPro" id="IPR032755">
    <property type="entry name" value="TSNAXIP1_N"/>
</dbReference>
<protein>
    <recommendedName>
        <fullName evidence="3">Translin-associated factor X-interacting protein 1 N-terminal domain-containing protein</fullName>
    </recommendedName>
</protein>
<dbReference type="PANTHER" id="PTHR12824:SF2">
    <property type="entry name" value="GROUP XIIB SECRETORY PHOSPHOLIPASE A2-LIKE PROTEIN"/>
    <property type="match status" value="1"/>
</dbReference>
<dbReference type="GO" id="GO:0005509">
    <property type="term" value="F:calcium ion binding"/>
    <property type="evidence" value="ECO:0007669"/>
    <property type="project" value="InterPro"/>
</dbReference>
<dbReference type="SUPFAM" id="SSF48619">
    <property type="entry name" value="Phospholipase A2, PLA2"/>
    <property type="match status" value="1"/>
</dbReference>
<evidence type="ECO:0000256" key="2">
    <source>
        <dbReference type="SAM" id="Coils"/>
    </source>
</evidence>
<dbReference type="InterPro" id="IPR036444">
    <property type="entry name" value="PLipase_A2_dom_sf"/>
</dbReference>
<dbReference type="GO" id="GO:0006644">
    <property type="term" value="P:phospholipid metabolic process"/>
    <property type="evidence" value="ECO:0007669"/>
    <property type="project" value="InterPro"/>
</dbReference>
<dbReference type="AlphaFoldDB" id="A0AAE0RFE8"/>
<reference evidence="4" key="1">
    <citation type="submission" date="2023-06" db="EMBL/GenBank/DDBJ databases">
        <title>Male Hemibagrus guttatus genome.</title>
        <authorList>
            <person name="Bian C."/>
        </authorList>
    </citation>
    <scope>NUCLEOTIDE SEQUENCE</scope>
    <source>
        <strain evidence="4">Male_cb2023</strain>
        <tissue evidence="4">Muscle</tissue>
    </source>
</reference>
<dbReference type="GO" id="GO:0005576">
    <property type="term" value="C:extracellular region"/>
    <property type="evidence" value="ECO:0007669"/>
    <property type="project" value="InterPro"/>
</dbReference>
<comment type="caution">
    <text evidence="4">The sequence shown here is derived from an EMBL/GenBank/DDBJ whole genome shotgun (WGS) entry which is preliminary data.</text>
</comment>
<dbReference type="GO" id="GO:0016042">
    <property type="term" value="P:lipid catabolic process"/>
    <property type="evidence" value="ECO:0007669"/>
    <property type="project" value="InterPro"/>
</dbReference>
<name>A0AAE0RFE8_9TELE</name>
<feature type="coiled-coil region" evidence="2">
    <location>
        <begin position="277"/>
        <end position="311"/>
    </location>
</feature>
<dbReference type="Gene3D" id="1.20.90.10">
    <property type="entry name" value="Phospholipase A2 domain"/>
    <property type="match status" value="1"/>
</dbReference>
<dbReference type="InterPro" id="IPR010711">
    <property type="entry name" value="PLA2G12"/>
</dbReference>
<proteinExistence type="predicted"/>
<dbReference type="EMBL" id="JAUCMX010000002">
    <property type="protein sequence ID" value="KAK3553964.1"/>
    <property type="molecule type" value="Genomic_DNA"/>
</dbReference>
<dbReference type="GO" id="GO:0004623">
    <property type="term" value="F:phospholipase A2 activity"/>
    <property type="evidence" value="ECO:0007669"/>
    <property type="project" value="InterPro"/>
</dbReference>
<feature type="domain" description="Translin-associated factor X-interacting protein 1 N-terminal" evidence="3">
    <location>
        <begin position="196"/>
        <end position="302"/>
    </location>
</feature>
<evidence type="ECO:0000256" key="1">
    <source>
        <dbReference type="ARBA" id="ARBA00023054"/>
    </source>
</evidence>
<dbReference type="GO" id="GO:0050482">
    <property type="term" value="P:arachidonate secretion"/>
    <property type="evidence" value="ECO:0007669"/>
    <property type="project" value="InterPro"/>
</dbReference>
<keyword evidence="5" id="KW-1185">Reference proteome</keyword>
<sequence>MSVSGSQTLRHSDMQRQLKELLHSVEKAHKADIQTYSSGHLGLNSLSHRPLNCRPHKPIWNKPKCKNKGQSRVQERSKMEAIVDEMTDALHSFTIDTTVQKPRIQKRPESPGKELLTSDLTGVQDMAELAKLRRAIQENRCAVSDMVEQDSGGFTHSHKAGLTWSEPQHRRMQVLRTKDLTTRKCLSGREAAKRHEHRLQQALRKLPAGGGPCRERLAVFSDVFDDVCDGSPAFGSILREIKTEYDLFLKSLLSSQSSLQNESASTSSGVSTEATGLKEAASHVLLLEQEARRALEENDRVRIEYEDAQAKALVDQKENESCESVGLCDEGVFSGVNWCELSSLGQLEAKSQQVWKVWNEVQRLQKDIRETMVSTVTTSALENGIRDTEDEIMNFAASNVLLQRKNKHQSVPCCLLDLIRAQSPIHEAVLSVAGCFTLSLHRHLSHNMLSRCALVLLLCLSTGLAATLIPFAAAEELPSSPDHAAAEELNKVPEAEAAQVDAPAGGYQASSTQDAEDNSDWGLSSIRGSFQAVNGYFDSLMELMGGRDGVCQYRCRYGKAPQARQGYQMPEPNGCTSSLLGFQIDMGIPAMTKCCNQLDMCYDTCGSNKYRCDTKFRWCLHSICGDLKKSLGFVSKVEACEAFADTMYNTVWTLGCRPFMNSQRAACICEGEEKDEL</sequence>
<evidence type="ECO:0000259" key="3">
    <source>
        <dbReference type="Pfam" id="PF15739"/>
    </source>
</evidence>
<evidence type="ECO:0000313" key="5">
    <source>
        <dbReference type="Proteomes" id="UP001274896"/>
    </source>
</evidence>
<dbReference type="Proteomes" id="UP001274896">
    <property type="component" value="Unassembled WGS sequence"/>
</dbReference>